<comment type="caution">
    <text evidence="1">The sequence shown here is derived from an EMBL/GenBank/DDBJ whole genome shotgun (WGS) entry which is preliminary data.</text>
</comment>
<dbReference type="Proteomes" id="UP001219934">
    <property type="component" value="Unassembled WGS sequence"/>
</dbReference>
<gene>
    <name evidence="1" type="ORF">JOQ06_016248</name>
</gene>
<dbReference type="AlphaFoldDB" id="A0AAD6AP73"/>
<accession>A0AAD6AP73</accession>
<organism evidence="1 2">
    <name type="scientific">Pogonophryne albipinna</name>
    <dbReference type="NCBI Taxonomy" id="1090488"/>
    <lineage>
        <taxon>Eukaryota</taxon>
        <taxon>Metazoa</taxon>
        <taxon>Chordata</taxon>
        <taxon>Craniata</taxon>
        <taxon>Vertebrata</taxon>
        <taxon>Euteleostomi</taxon>
        <taxon>Actinopterygii</taxon>
        <taxon>Neopterygii</taxon>
        <taxon>Teleostei</taxon>
        <taxon>Neoteleostei</taxon>
        <taxon>Acanthomorphata</taxon>
        <taxon>Eupercaria</taxon>
        <taxon>Perciformes</taxon>
        <taxon>Notothenioidei</taxon>
        <taxon>Pogonophryne</taxon>
    </lineage>
</organism>
<keyword evidence="2" id="KW-1185">Reference proteome</keyword>
<reference evidence="1" key="1">
    <citation type="submission" date="2022-11" db="EMBL/GenBank/DDBJ databases">
        <title>Chromosome-level genome of Pogonophryne albipinna.</title>
        <authorList>
            <person name="Jo E."/>
        </authorList>
    </citation>
    <scope>NUCLEOTIDE SEQUENCE</scope>
    <source>
        <strain evidence="1">SGF0006</strain>
        <tissue evidence="1">Muscle</tissue>
    </source>
</reference>
<sequence>YQQLPALLLHLDISPPPSATSSNSCDLLFVSSHDPGGLLGSRSLCQCSSLSLPYFF</sequence>
<evidence type="ECO:0000313" key="2">
    <source>
        <dbReference type="Proteomes" id="UP001219934"/>
    </source>
</evidence>
<name>A0AAD6AP73_9TELE</name>
<protein>
    <submittedName>
        <fullName evidence="1">Uncharacterized protein</fullName>
    </submittedName>
</protein>
<proteinExistence type="predicted"/>
<dbReference type="EMBL" id="JAPTMU010000018">
    <property type="protein sequence ID" value="KAJ4928456.1"/>
    <property type="molecule type" value="Genomic_DNA"/>
</dbReference>
<evidence type="ECO:0000313" key="1">
    <source>
        <dbReference type="EMBL" id="KAJ4928456.1"/>
    </source>
</evidence>
<feature type="non-terminal residue" evidence="1">
    <location>
        <position position="1"/>
    </location>
</feature>